<accession>A0A653A0A9</accession>
<dbReference type="PANTHER" id="PTHR11472:SF34">
    <property type="entry name" value="REGULATOR OF TELOMERE ELONGATION HELICASE 1"/>
    <property type="match status" value="1"/>
</dbReference>
<name>A0A653A0A9_UNCDX</name>
<comment type="similarity">
    <text evidence="4">Belongs to the helicase family. DinG subfamily.</text>
</comment>
<dbReference type="Pfam" id="PF00270">
    <property type="entry name" value="DEAD"/>
    <property type="match status" value="1"/>
</dbReference>
<keyword evidence="3" id="KW-0067">ATP-binding</keyword>
<evidence type="ECO:0000313" key="7">
    <source>
        <dbReference type="EMBL" id="VBB41469.1"/>
    </source>
</evidence>
<evidence type="ECO:0000256" key="2">
    <source>
        <dbReference type="ARBA" id="ARBA00022801"/>
    </source>
</evidence>
<evidence type="ECO:0000256" key="3">
    <source>
        <dbReference type="ARBA" id="ARBA00022840"/>
    </source>
</evidence>
<dbReference type="InterPro" id="IPR045028">
    <property type="entry name" value="DinG/Rad3-like"/>
</dbReference>
<evidence type="ECO:0000256" key="5">
    <source>
        <dbReference type="SAM" id="MobiDB-lite"/>
    </source>
</evidence>
<organism evidence="7">
    <name type="scientific">Uncultured Desulfatiglans sp</name>
    <dbReference type="NCBI Taxonomy" id="1748965"/>
    <lineage>
        <taxon>Bacteria</taxon>
        <taxon>Pseudomonadati</taxon>
        <taxon>Thermodesulfobacteriota</taxon>
        <taxon>Desulfobacteria</taxon>
        <taxon>Desulfatiglandales</taxon>
        <taxon>Desulfatiglandaceae</taxon>
        <taxon>Desulfatiglans</taxon>
        <taxon>environmental samples</taxon>
    </lineage>
</organism>
<sequence length="667" mass="74327">MNPQDYTIEGVLGPQGLLARNLPGFEFRSVQMDMALLIQEALQKNLPAIIEAGTGTGKTFGYLTPLILSGRKAVISTGTKNLQEQIFQRDLPRLLAATGLRADAVMMKGRKNYLCLHRYHQRFVQSALPAPEAFDIRGRLEAWIRRTSFADREELPWMADQDTLWDSLSAGSDQCLGSECLFLDQCFLGRLRSTAAESRLIIVNHHLFFADMKVKEGGFGEIIPRFEAVVFDEAHHMEEVATAAFGERLSTAQMLEWAADFEETVPASMKRPPTNLLMLLQKLRAAVGGIEQALEGFSDRERIAPDLLAHLKTGPGREIRRCLQTIRQEETLFQIESEGIEPLLLRAREIERLVTETLEPKEADWLNWFEKRKRGIVFYASPLDVSEDLKGRLYQKCPRVLLTSATLAAAGNFDYAAARLGLPENALKAIFPSHFDFKRQALLYVPADLPAPGHPRFSEAAGERILEILGLSEGRALVLFTSYQNLFNVHRHLQDKLPFTLLKQGDAPRSTLLATFREDIHSVLLATGSFWQGVDVPGEALSCLIVDKLPFSSPGDPLVAARITHLQEQGKNAFMSYQVPEAVLALKQGLGRLIRTNTDRGVMAILDVRLRHARYGGIFLESLPPVPVTACIEDIADFYSREPEAGKEESASARGKRNGLDIGTEKG</sequence>
<dbReference type="Gene3D" id="3.40.50.300">
    <property type="entry name" value="P-loop containing nucleotide triphosphate hydrolases"/>
    <property type="match status" value="2"/>
</dbReference>
<proteinExistence type="inferred from homology"/>
<evidence type="ECO:0000259" key="6">
    <source>
        <dbReference type="PROSITE" id="PS51193"/>
    </source>
</evidence>
<dbReference type="GO" id="GO:0005524">
    <property type="term" value="F:ATP binding"/>
    <property type="evidence" value="ECO:0007669"/>
    <property type="project" value="UniProtKB-KW"/>
</dbReference>
<keyword evidence="7" id="KW-0347">Helicase</keyword>
<protein>
    <submittedName>
        <fullName evidence="7">Putative DnaQ family exonuclease/DinG family helicase</fullName>
    </submittedName>
</protein>
<dbReference type="InterPro" id="IPR027417">
    <property type="entry name" value="P-loop_NTPase"/>
</dbReference>
<dbReference type="GO" id="GO:0016818">
    <property type="term" value="F:hydrolase activity, acting on acid anhydrides, in phosphorus-containing anhydrides"/>
    <property type="evidence" value="ECO:0007669"/>
    <property type="project" value="InterPro"/>
</dbReference>
<dbReference type="InterPro" id="IPR014013">
    <property type="entry name" value="Helic_SF1/SF2_ATP-bd_DinG/Rad3"/>
</dbReference>
<dbReference type="SUPFAM" id="SSF52540">
    <property type="entry name" value="P-loop containing nucleoside triphosphate hydrolases"/>
    <property type="match status" value="1"/>
</dbReference>
<dbReference type="GO" id="GO:0006281">
    <property type="term" value="P:DNA repair"/>
    <property type="evidence" value="ECO:0007669"/>
    <property type="project" value="TreeGrafter"/>
</dbReference>
<dbReference type="GO" id="GO:0003678">
    <property type="term" value="F:DNA helicase activity"/>
    <property type="evidence" value="ECO:0007669"/>
    <property type="project" value="TreeGrafter"/>
</dbReference>
<dbReference type="SMART" id="SM00491">
    <property type="entry name" value="HELICc2"/>
    <property type="match status" value="1"/>
</dbReference>
<feature type="domain" description="Helicase ATP-binding" evidence="6">
    <location>
        <begin position="17"/>
        <end position="287"/>
    </location>
</feature>
<dbReference type="EMBL" id="UPXX01000003">
    <property type="protein sequence ID" value="VBB41469.1"/>
    <property type="molecule type" value="Genomic_DNA"/>
</dbReference>
<evidence type="ECO:0000256" key="1">
    <source>
        <dbReference type="ARBA" id="ARBA00022741"/>
    </source>
</evidence>
<keyword evidence="7" id="KW-0269">Exonuclease</keyword>
<reference evidence="7" key="1">
    <citation type="submission" date="2018-07" db="EMBL/GenBank/DDBJ databases">
        <authorList>
            <consortium name="Genoscope - CEA"/>
            <person name="William W."/>
        </authorList>
    </citation>
    <scope>NUCLEOTIDE SEQUENCE</scope>
    <source>
        <strain evidence="7">IK1</strain>
    </source>
</reference>
<gene>
    <name evidence="7" type="ORF">TRIP_B110034</name>
</gene>
<dbReference type="InterPro" id="IPR006555">
    <property type="entry name" value="ATP-dep_Helicase_C"/>
</dbReference>
<feature type="region of interest" description="Disordered" evidence="5">
    <location>
        <begin position="643"/>
        <end position="667"/>
    </location>
</feature>
<keyword evidence="1" id="KW-0547">Nucleotide-binding</keyword>
<dbReference type="InterPro" id="IPR011545">
    <property type="entry name" value="DEAD/DEAH_box_helicase_dom"/>
</dbReference>
<dbReference type="AlphaFoldDB" id="A0A653A0A9"/>
<dbReference type="PROSITE" id="PS51193">
    <property type="entry name" value="HELICASE_ATP_BIND_2"/>
    <property type="match status" value="1"/>
</dbReference>
<dbReference type="PANTHER" id="PTHR11472">
    <property type="entry name" value="DNA REPAIR DEAD HELICASE RAD3/XP-D SUBFAMILY MEMBER"/>
    <property type="match status" value="1"/>
</dbReference>
<dbReference type="Pfam" id="PF13307">
    <property type="entry name" value="Helicase_C_2"/>
    <property type="match status" value="1"/>
</dbReference>
<evidence type="ECO:0000256" key="4">
    <source>
        <dbReference type="ARBA" id="ARBA00038058"/>
    </source>
</evidence>
<keyword evidence="7" id="KW-0540">Nuclease</keyword>
<dbReference type="GO" id="GO:0003676">
    <property type="term" value="F:nucleic acid binding"/>
    <property type="evidence" value="ECO:0007669"/>
    <property type="project" value="InterPro"/>
</dbReference>
<dbReference type="GO" id="GO:0004527">
    <property type="term" value="F:exonuclease activity"/>
    <property type="evidence" value="ECO:0007669"/>
    <property type="project" value="UniProtKB-KW"/>
</dbReference>
<keyword evidence="2" id="KW-0378">Hydrolase</keyword>